<evidence type="ECO:0000313" key="2">
    <source>
        <dbReference type="EMBL" id="GGF90968.1"/>
    </source>
</evidence>
<comment type="caution">
    <text evidence="2">The sequence shown here is derived from an EMBL/GenBank/DDBJ whole genome shotgun (WGS) entry which is preliminary data.</text>
</comment>
<evidence type="ECO:0000256" key="1">
    <source>
        <dbReference type="SAM" id="Phobius"/>
    </source>
</evidence>
<gene>
    <name evidence="2" type="ORF">GCM10010995_05330</name>
</gene>
<dbReference type="RefSeq" id="WP_117001624.1">
    <property type="nucleotide sequence ID" value="NZ_BMJS01000003.1"/>
</dbReference>
<proteinExistence type="predicted"/>
<keyword evidence="3" id="KW-1185">Reference proteome</keyword>
<evidence type="ECO:0000313" key="3">
    <source>
        <dbReference type="Proteomes" id="UP000636949"/>
    </source>
</evidence>
<dbReference type="Proteomes" id="UP000636949">
    <property type="component" value="Unassembled WGS sequence"/>
</dbReference>
<accession>A0A8J2Z2U7</accession>
<name>A0A8J2Z2U7_9GAMM</name>
<sequence>MHYILQFIKAYAVHFIILAIVLAVFIYLIKKKPFIFKYIWRYISNAWRARLSSILVNNAYYRFYKSFSANASGINAIKHISQQPYVVINLCQDDFVEAETGLGTLISGVQELSADGAYRYSIAEQFFVHELLDIDRCNINELGQFWRYMHRKYQKPPVVVIHFAKENISQKMASLLSSILTVIGSHAVTYSLSTKSVSHFSDYMELSLKSGAHPLDTLLIDSAELVHSSLKKQILEPLAKDSNILSRATDNSYQKLNDIIIYLSQVEMSLADVAGFCSQITNNVRQRDDIVSIFYLAHYRASLDQHIFILNLEKSQLNSEYSKKVLAGLSLGLVGFAISGAAIAVAVSYQTNLKQFSAEISSDPDLTIAQIGARYQAYMAQNTEALEFLLPERYEMVGLSEVSSRYYLDQVLESIKAQTSFKNIVLLYYFFNSDDGVSRKLIVDNLDLFSSMIKVDKSVLKTLALYPVKLNASERGILANLLTQNTEHDEATSTNTVYFNYLIHAHAVSLNDWKSYIAKEFLPIEKENLIAKLVHSDGKTAQAIEEITGISFDHKKQLAFSEYQSSLEKLFKSGDFSDVFATPDEISLESITQSLLSTEKVAEVLLNTGDQSDHTIGMSIIKAKLNTLSSMLAQANSYAVVAKDDHLGDITFEGIKIPVIYTKVGVDNYVTNLNSEYTAAVTKLKDIANMSVFTSWQNEVMAHYITAYQNVYNHTLQTLLSPDSALATLGGLKIYLNQVDNMQYWQLISEFFSENTNAIDTKNLPQLQLIKSNFSGLNQFIGNVGQLQAYLGVINAMRQDISSNDQSIVKIAEDIVHSRPGSYRVLLENTLVKANLDESTRQKLSLPVNVTLNTGLLTLKQMLADQWQDFVSNDLLSLQNSFPFAIHASSVISTAQLYNLLINPSSNYQQYIKALSEIMAAKDGQFNCDNSNDSVCVLSKQQLSATNQLQSVIALLWQKGNYQPLHLNLKLGDHPDDIASGGKVKFSFVALNDVYNYGVNADIGWIDTVVQWWKPVRFQIGVILTDGQTVKYEHTYDNLFALLLDYVQNAQSGVWQVNIPHAHVQVGLSVEVNSLLSQYHV</sequence>
<organism evidence="2 3">
    <name type="scientific">Cysteiniphilum litorale</name>
    <dbReference type="NCBI Taxonomy" id="2056700"/>
    <lineage>
        <taxon>Bacteria</taxon>
        <taxon>Pseudomonadati</taxon>
        <taxon>Pseudomonadota</taxon>
        <taxon>Gammaproteobacteria</taxon>
        <taxon>Thiotrichales</taxon>
        <taxon>Fastidiosibacteraceae</taxon>
        <taxon>Cysteiniphilum</taxon>
    </lineage>
</organism>
<feature type="transmembrane region" description="Helical" evidence="1">
    <location>
        <begin position="325"/>
        <end position="349"/>
    </location>
</feature>
<dbReference type="AlphaFoldDB" id="A0A8J2Z2U7"/>
<keyword evidence="1" id="KW-0812">Transmembrane</keyword>
<keyword evidence="1" id="KW-0472">Membrane</keyword>
<evidence type="ECO:0008006" key="4">
    <source>
        <dbReference type="Google" id="ProtNLM"/>
    </source>
</evidence>
<feature type="transmembrane region" description="Helical" evidence="1">
    <location>
        <begin position="12"/>
        <end position="29"/>
    </location>
</feature>
<dbReference type="EMBL" id="BMJS01000003">
    <property type="protein sequence ID" value="GGF90968.1"/>
    <property type="molecule type" value="Genomic_DNA"/>
</dbReference>
<reference evidence="2" key="2">
    <citation type="submission" date="2020-09" db="EMBL/GenBank/DDBJ databases">
        <authorList>
            <person name="Sun Q."/>
            <person name="Zhou Y."/>
        </authorList>
    </citation>
    <scope>NUCLEOTIDE SEQUENCE</scope>
    <source>
        <strain evidence="2">CGMCC 1.15758</strain>
    </source>
</reference>
<dbReference type="OrthoDB" id="5476391at2"/>
<keyword evidence="1" id="KW-1133">Transmembrane helix</keyword>
<reference evidence="2" key="1">
    <citation type="journal article" date="2014" name="Int. J. Syst. Evol. Microbiol.">
        <title>Complete genome sequence of Corynebacterium casei LMG S-19264T (=DSM 44701T), isolated from a smear-ripened cheese.</title>
        <authorList>
            <consortium name="US DOE Joint Genome Institute (JGI-PGF)"/>
            <person name="Walter F."/>
            <person name="Albersmeier A."/>
            <person name="Kalinowski J."/>
            <person name="Ruckert C."/>
        </authorList>
    </citation>
    <scope>NUCLEOTIDE SEQUENCE</scope>
    <source>
        <strain evidence="2">CGMCC 1.15758</strain>
    </source>
</reference>
<protein>
    <recommendedName>
        <fullName evidence="4">IcmF-related N-terminal domain-containing protein</fullName>
    </recommendedName>
</protein>